<keyword evidence="6 8" id="KW-0342">GTP-binding</keyword>
<dbReference type="PRINTS" id="PR01161">
    <property type="entry name" value="TUBULIN"/>
</dbReference>
<dbReference type="InterPro" id="IPR003008">
    <property type="entry name" value="Tubulin_FtsZ_GTPase"/>
</dbReference>
<dbReference type="Pfam" id="PF00091">
    <property type="entry name" value="Tubulin"/>
    <property type="match status" value="1"/>
</dbReference>
<dbReference type="InterPro" id="IPR000217">
    <property type="entry name" value="Tubulin"/>
</dbReference>
<dbReference type="SUPFAM" id="SSF52490">
    <property type="entry name" value="Tubulin nucleotide-binding domain-like"/>
    <property type="match status" value="1"/>
</dbReference>
<dbReference type="WBParaSite" id="jg7497">
    <property type="protein sequence ID" value="jg7497"/>
    <property type="gene ID" value="jg7497"/>
</dbReference>
<evidence type="ECO:0000256" key="3">
    <source>
        <dbReference type="ARBA" id="ARBA00022490"/>
    </source>
</evidence>
<dbReference type="Gene3D" id="3.40.50.1440">
    <property type="entry name" value="Tubulin/FtsZ, GTPase domain"/>
    <property type="match status" value="1"/>
</dbReference>
<keyword evidence="4 8" id="KW-0493">Microtubule</keyword>
<dbReference type="PROSITE" id="PS00227">
    <property type="entry name" value="TUBULIN"/>
    <property type="match status" value="1"/>
</dbReference>
<evidence type="ECO:0000256" key="1">
    <source>
        <dbReference type="ARBA" id="ARBA00004267"/>
    </source>
</evidence>
<protein>
    <recommendedName>
        <fullName evidence="8">Tubulin gamma chain</fullName>
    </recommendedName>
</protein>
<dbReference type="InterPro" id="IPR002454">
    <property type="entry name" value="Gamma_tubulin"/>
</dbReference>
<keyword evidence="7" id="KW-0206">Cytoskeleton</keyword>
<dbReference type="GO" id="GO:0007020">
    <property type="term" value="P:microtubule nucleation"/>
    <property type="evidence" value="ECO:0007669"/>
    <property type="project" value="InterPro"/>
</dbReference>
<reference evidence="11" key="1">
    <citation type="submission" date="2022-11" db="UniProtKB">
        <authorList>
            <consortium name="WormBaseParasite"/>
        </authorList>
    </citation>
    <scope>IDENTIFICATION</scope>
</reference>
<evidence type="ECO:0000256" key="2">
    <source>
        <dbReference type="ARBA" id="ARBA00009636"/>
    </source>
</evidence>
<dbReference type="InterPro" id="IPR008280">
    <property type="entry name" value="Tub_FtsZ_C"/>
</dbReference>
<evidence type="ECO:0000256" key="7">
    <source>
        <dbReference type="ARBA" id="ARBA00023212"/>
    </source>
</evidence>
<comment type="function">
    <text evidence="8">Tubulin is the major constituent of microtubules, protein filaments consisting of alpha- and beta-tubulin heterodimers. Gamma-tubulin is a key component of the gamma-tubulin ring complex (gTuRC) which mediates microtubule nucleation. The gTuRC regulates the minus-end nucleation of alpha-beta tubulin heterodimers that grow into microtubule protafilaments, a critical step in centrosome duplication and spindle formation.</text>
</comment>
<keyword evidence="5 8" id="KW-0547">Nucleotide-binding</keyword>
<evidence type="ECO:0000256" key="5">
    <source>
        <dbReference type="ARBA" id="ARBA00022741"/>
    </source>
</evidence>
<dbReference type="PRINTS" id="PR01164">
    <property type="entry name" value="GAMMATUBULIN"/>
</dbReference>
<dbReference type="SMART" id="SM00864">
    <property type="entry name" value="Tubulin"/>
    <property type="match status" value="1"/>
</dbReference>
<feature type="domain" description="Tubulin/FtsZ GTPase" evidence="9">
    <location>
        <begin position="48"/>
        <end position="248"/>
    </location>
</feature>
<dbReference type="GO" id="GO:0005525">
    <property type="term" value="F:GTP binding"/>
    <property type="evidence" value="ECO:0007669"/>
    <property type="project" value="UniProtKB-UniRule"/>
</dbReference>
<dbReference type="Proteomes" id="UP000887574">
    <property type="component" value="Unplaced"/>
</dbReference>
<dbReference type="GO" id="GO:0005874">
    <property type="term" value="C:microtubule"/>
    <property type="evidence" value="ECO:0007669"/>
    <property type="project" value="UniProtKB-KW"/>
</dbReference>
<evidence type="ECO:0000313" key="10">
    <source>
        <dbReference type="Proteomes" id="UP000887574"/>
    </source>
</evidence>
<comment type="similarity">
    <text evidence="2 8">Belongs to the tubulin family.</text>
</comment>
<dbReference type="InterPro" id="IPR017975">
    <property type="entry name" value="Tubulin_CS"/>
</dbReference>
<proteinExistence type="inferred from homology"/>
<evidence type="ECO:0000256" key="6">
    <source>
        <dbReference type="ARBA" id="ARBA00023134"/>
    </source>
</evidence>
<sequence length="472" mass="52125">MPGSVVSLHVGQCGNQIGTEFWKTLCQEHGIGLDGVLLQPNKPGEDKKDIFFNELNCGTRFMPRSVLVDLEPRVINLVKTSDCRQLHNHGNMYVWTEGRGAGNNWAHGYNQSAERLEDIFEIITRETENADSLEGFSLSHSISGGTGSGLGSKIMEQVKDRFPKSILQTSSVFANANDETDVVVSPYNSMLTLDWLVEYPDFVIVLENAALYRVATETMRVQKPSVEHINSMVSRIMTSVSAPMRFYSPVYTKLLHIAACVNPFPPMQFVQTAYAPFIPADNKIMEPKSLISSAASMSSKSSAALGSPSQKEVHHCMLSALAVLQVDSAHQGSDVTAGGIRRQAQKNSIRYPPWSSTALSIASCKLSPYMEHKCQASGLLLANHTNTAIVFRQMVKQFDQLYKKKAFLDQFVKEGVMQTMIEAREKIVNVVKLYEEATTMEFISDAAGLSELSNISFNSTSNNDDSPMRSNA</sequence>
<dbReference type="Pfam" id="PF03953">
    <property type="entry name" value="Tubulin_C"/>
    <property type="match status" value="1"/>
</dbReference>
<evidence type="ECO:0000259" key="9">
    <source>
        <dbReference type="SMART" id="SM00864"/>
    </source>
</evidence>
<keyword evidence="10" id="KW-1185">Reference proteome</keyword>
<dbReference type="InterPro" id="IPR023123">
    <property type="entry name" value="Tubulin_C"/>
</dbReference>
<dbReference type="InterPro" id="IPR036525">
    <property type="entry name" value="Tubulin/FtsZ_GTPase_sf"/>
</dbReference>
<keyword evidence="3" id="KW-0963">Cytoplasm</keyword>
<organism evidence="10 11">
    <name type="scientific">Ditylenchus dipsaci</name>
    <dbReference type="NCBI Taxonomy" id="166011"/>
    <lineage>
        <taxon>Eukaryota</taxon>
        <taxon>Metazoa</taxon>
        <taxon>Ecdysozoa</taxon>
        <taxon>Nematoda</taxon>
        <taxon>Chromadorea</taxon>
        <taxon>Rhabditida</taxon>
        <taxon>Tylenchina</taxon>
        <taxon>Tylenchomorpha</taxon>
        <taxon>Sphaerularioidea</taxon>
        <taxon>Anguinidae</taxon>
        <taxon>Anguininae</taxon>
        <taxon>Ditylenchus</taxon>
    </lineage>
</organism>
<comment type="subcellular location">
    <subcellularLocation>
        <location evidence="1">Cytoplasm</location>
        <location evidence="1">Cytoskeleton</location>
        <location evidence="1">Microtubule organizing center</location>
    </subcellularLocation>
</comment>
<dbReference type="PANTHER" id="PTHR11588">
    <property type="entry name" value="TUBULIN"/>
    <property type="match status" value="1"/>
</dbReference>
<evidence type="ECO:0000313" key="11">
    <source>
        <dbReference type="WBParaSite" id="jg7497"/>
    </source>
</evidence>
<dbReference type="GO" id="GO:0031122">
    <property type="term" value="P:cytoplasmic microtubule organization"/>
    <property type="evidence" value="ECO:0007669"/>
    <property type="project" value="InterPro"/>
</dbReference>
<accession>A0A915EL61</accession>
<dbReference type="InterPro" id="IPR018316">
    <property type="entry name" value="Tubulin/FtsZ_2-layer-sand-dom"/>
</dbReference>
<dbReference type="AlphaFoldDB" id="A0A915EL61"/>
<dbReference type="SUPFAM" id="SSF55307">
    <property type="entry name" value="Tubulin C-terminal domain-like"/>
    <property type="match status" value="1"/>
</dbReference>
<dbReference type="Gene3D" id="1.10.287.600">
    <property type="entry name" value="Helix hairpin bin"/>
    <property type="match status" value="1"/>
</dbReference>
<evidence type="ECO:0000256" key="8">
    <source>
        <dbReference type="RuleBase" id="RU000352"/>
    </source>
</evidence>
<evidence type="ECO:0000256" key="4">
    <source>
        <dbReference type="ARBA" id="ARBA00022701"/>
    </source>
</evidence>
<name>A0A915EL61_9BILA</name>
<dbReference type="GO" id="GO:0000930">
    <property type="term" value="C:gamma-tubulin complex"/>
    <property type="evidence" value="ECO:0007669"/>
    <property type="project" value="InterPro"/>
</dbReference>